<proteinExistence type="predicted"/>
<evidence type="ECO:0000313" key="2">
    <source>
        <dbReference type="Proteomes" id="UP000664991"/>
    </source>
</evidence>
<evidence type="ECO:0000313" key="1">
    <source>
        <dbReference type="EMBL" id="KAG5204960.1"/>
    </source>
</evidence>
<gene>
    <name evidence="1" type="ORF">JEQ12_019405</name>
</gene>
<reference evidence="1 2" key="1">
    <citation type="submission" date="2020-12" db="EMBL/GenBank/DDBJ databases">
        <title>De novo assembly of Tibetan sheep genome.</title>
        <authorList>
            <person name="Li X."/>
        </authorList>
    </citation>
    <scope>NUCLEOTIDE SEQUENCE [LARGE SCALE GENOMIC DNA]</scope>
    <source>
        <tissue evidence="1">Heart</tissue>
    </source>
</reference>
<dbReference type="EMBL" id="JAEMGP010000009">
    <property type="protein sequence ID" value="KAG5204960.1"/>
    <property type="molecule type" value="Genomic_DNA"/>
</dbReference>
<accession>A0A836CZ53</accession>
<organism evidence="1 2">
    <name type="scientific">Ovis aries</name>
    <name type="common">Sheep</name>
    <dbReference type="NCBI Taxonomy" id="9940"/>
    <lineage>
        <taxon>Eukaryota</taxon>
        <taxon>Metazoa</taxon>
        <taxon>Chordata</taxon>
        <taxon>Craniata</taxon>
        <taxon>Vertebrata</taxon>
        <taxon>Euteleostomi</taxon>
        <taxon>Mammalia</taxon>
        <taxon>Eutheria</taxon>
        <taxon>Laurasiatheria</taxon>
        <taxon>Artiodactyla</taxon>
        <taxon>Ruminantia</taxon>
        <taxon>Pecora</taxon>
        <taxon>Bovidae</taxon>
        <taxon>Caprinae</taxon>
        <taxon>Ovis</taxon>
    </lineage>
</organism>
<protein>
    <submittedName>
        <fullName evidence="1">Uncharacterized protein</fullName>
    </submittedName>
</protein>
<name>A0A836CZ53_SHEEP</name>
<sequence length="124" mass="14030">MKEATSNFFHDTFIPILSLPSGKDVKIFYMEKLHLEVSGPSKIPKYLPVMKQGFCRVRGGTTELLSWDGNSQGRMEWEGMWRGWQRALAQGGNVCYLKLQGLLAAFAEGTRLLFASPSSQWSRQ</sequence>
<dbReference type="Proteomes" id="UP000664991">
    <property type="component" value="Unassembled WGS sequence"/>
</dbReference>
<comment type="caution">
    <text evidence="1">The sequence shown here is derived from an EMBL/GenBank/DDBJ whole genome shotgun (WGS) entry which is preliminary data.</text>
</comment>
<dbReference type="AlphaFoldDB" id="A0A836CZ53"/>